<dbReference type="EMBL" id="NRSG01000317">
    <property type="protein sequence ID" value="MBK1661517.1"/>
    <property type="molecule type" value="Genomic_DNA"/>
</dbReference>
<comment type="caution">
    <text evidence="2">The sequence shown here is derived from an EMBL/GenBank/DDBJ whole genome shotgun (WGS) entry which is preliminary data.</text>
</comment>
<dbReference type="RefSeq" id="WP_133222832.1">
    <property type="nucleotide sequence ID" value="NZ_NRSG01000317.1"/>
</dbReference>
<keyword evidence="1" id="KW-1133">Transmembrane helix</keyword>
<proteinExistence type="predicted"/>
<dbReference type="Proteomes" id="UP000697995">
    <property type="component" value="Unassembled WGS sequence"/>
</dbReference>
<organism evidence="2 3">
    <name type="scientific">Paracraurococcus ruber</name>
    <dbReference type="NCBI Taxonomy" id="77675"/>
    <lineage>
        <taxon>Bacteria</taxon>
        <taxon>Pseudomonadati</taxon>
        <taxon>Pseudomonadota</taxon>
        <taxon>Alphaproteobacteria</taxon>
        <taxon>Acetobacterales</taxon>
        <taxon>Roseomonadaceae</taxon>
        <taxon>Paracraurococcus</taxon>
    </lineage>
</organism>
<keyword evidence="1" id="KW-0812">Transmembrane</keyword>
<feature type="transmembrane region" description="Helical" evidence="1">
    <location>
        <begin position="15"/>
        <end position="39"/>
    </location>
</feature>
<reference evidence="2 3" key="1">
    <citation type="journal article" date="2020" name="Microorganisms">
        <title>Osmotic Adaptation and Compatible Solute Biosynthesis of Phototrophic Bacteria as Revealed from Genome Analyses.</title>
        <authorList>
            <person name="Imhoff J.F."/>
            <person name="Rahn T."/>
            <person name="Kunzel S."/>
            <person name="Keller A."/>
            <person name="Neulinger S.C."/>
        </authorList>
    </citation>
    <scope>NUCLEOTIDE SEQUENCE [LARGE SCALE GENOMIC DNA]</scope>
    <source>
        <strain evidence="2 3">DSM 15382</strain>
    </source>
</reference>
<keyword evidence="3" id="KW-1185">Reference proteome</keyword>
<evidence type="ECO:0000256" key="1">
    <source>
        <dbReference type="SAM" id="Phobius"/>
    </source>
</evidence>
<gene>
    <name evidence="2" type="ORF">CKO45_25235</name>
</gene>
<keyword evidence="1" id="KW-0472">Membrane</keyword>
<sequence>MAATQIQRPAWEGPVFIGALMPAMLAMLALADMAAIAVWQHGWGPTAALLAAPILVELVAYLQARAASPWERRLLVAARGCAHALEIISLGHGIAGLFSEIGRRAVRWRFRK</sequence>
<protein>
    <submittedName>
        <fullName evidence="2">Uncharacterized protein</fullName>
    </submittedName>
</protein>
<evidence type="ECO:0000313" key="3">
    <source>
        <dbReference type="Proteomes" id="UP000697995"/>
    </source>
</evidence>
<evidence type="ECO:0000313" key="2">
    <source>
        <dbReference type="EMBL" id="MBK1661517.1"/>
    </source>
</evidence>
<feature type="transmembrane region" description="Helical" evidence="1">
    <location>
        <begin position="45"/>
        <end position="64"/>
    </location>
</feature>
<name>A0ABS1D5Z4_9PROT</name>
<accession>A0ABS1D5Z4</accession>